<evidence type="ECO:0000256" key="5">
    <source>
        <dbReference type="ARBA" id="ARBA00023136"/>
    </source>
</evidence>
<organism evidence="8 9">
    <name type="scientific">Rubus argutus</name>
    <name type="common">Southern blackberry</name>
    <dbReference type="NCBI Taxonomy" id="59490"/>
    <lineage>
        <taxon>Eukaryota</taxon>
        <taxon>Viridiplantae</taxon>
        <taxon>Streptophyta</taxon>
        <taxon>Embryophyta</taxon>
        <taxon>Tracheophyta</taxon>
        <taxon>Spermatophyta</taxon>
        <taxon>Magnoliopsida</taxon>
        <taxon>eudicotyledons</taxon>
        <taxon>Gunneridae</taxon>
        <taxon>Pentapetalae</taxon>
        <taxon>rosids</taxon>
        <taxon>fabids</taxon>
        <taxon>Rosales</taxon>
        <taxon>Rosaceae</taxon>
        <taxon>Rosoideae</taxon>
        <taxon>Rosoideae incertae sedis</taxon>
        <taxon>Rubus</taxon>
    </lineage>
</organism>
<proteinExistence type="predicted"/>
<sequence>MELMFKHLLLALLCGFGLILLALAQDQSGFISLDCGLPTNSSYSEPTTTINYISDAPFIDTGVSESIDAQYKATNQLQIAHVRSFPRGKRNCYRVNITSGTEYLVRATFFYGNYDGLNKLPKFDLH</sequence>
<keyword evidence="5" id="KW-0472">Membrane</keyword>
<dbReference type="InterPro" id="IPR024788">
    <property type="entry name" value="Malectin-like_Carb-bd_dom"/>
</dbReference>
<dbReference type="AlphaFoldDB" id="A0AAW1WG45"/>
<dbReference type="PANTHER" id="PTHR45631">
    <property type="entry name" value="OS07G0107800 PROTEIN-RELATED"/>
    <property type="match status" value="1"/>
</dbReference>
<evidence type="ECO:0000313" key="8">
    <source>
        <dbReference type="EMBL" id="KAK9923517.1"/>
    </source>
</evidence>
<dbReference type="EMBL" id="JBEDUW010000006">
    <property type="protein sequence ID" value="KAK9923517.1"/>
    <property type="molecule type" value="Genomic_DNA"/>
</dbReference>
<evidence type="ECO:0000256" key="6">
    <source>
        <dbReference type="SAM" id="SignalP"/>
    </source>
</evidence>
<feature type="chain" id="PRO_5043811088" description="Malectin-like domain-containing protein" evidence="6">
    <location>
        <begin position="25"/>
        <end position="126"/>
    </location>
</feature>
<evidence type="ECO:0000256" key="4">
    <source>
        <dbReference type="ARBA" id="ARBA00022989"/>
    </source>
</evidence>
<feature type="signal peptide" evidence="6">
    <location>
        <begin position="1"/>
        <end position="24"/>
    </location>
</feature>
<keyword evidence="2" id="KW-0812">Transmembrane</keyword>
<dbReference type="Proteomes" id="UP001457282">
    <property type="component" value="Unassembled WGS sequence"/>
</dbReference>
<keyword evidence="9" id="KW-1185">Reference proteome</keyword>
<evidence type="ECO:0000313" key="9">
    <source>
        <dbReference type="Proteomes" id="UP001457282"/>
    </source>
</evidence>
<reference evidence="8 9" key="1">
    <citation type="journal article" date="2023" name="G3 (Bethesda)">
        <title>A chromosome-length genome assembly and annotation of blackberry (Rubus argutus, cv. 'Hillquist').</title>
        <authorList>
            <person name="Bruna T."/>
            <person name="Aryal R."/>
            <person name="Dudchenko O."/>
            <person name="Sargent D.J."/>
            <person name="Mead D."/>
            <person name="Buti M."/>
            <person name="Cavallini A."/>
            <person name="Hytonen T."/>
            <person name="Andres J."/>
            <person name="Pham M."/>
            <person name="Weisz D."/>
            <person name="Mascagni F."/>
            <person name="Usai G."/>
            <person name="Natali L."/>
            <person name="Bassil N."/>
            <person name="Fernandez G.E."/>
            <person name="Lomsadze A."/>
            <person name="Armour M."/>
            <person name="Olukolu B."/>
            <person name="Poorten T."/>
            <person name="Britton C."/>
            <person name="Davik J."/>
            <person name="Ashrafi H."/>
            <person name="Aiden E.L."/>
            <person name="Borodovsky M."/>
            <person name="Worthington M."/>
        </authorList>
    </citation>
    <scope>NUCLEOTIDE SEQUENCE [LARGE SCALE GENOMIC DNA]</scope>
    <source>
        <strain evidence="8">PI 553951</strain>
    </source>
</reference>
<keyword evidence="3 6" id="KW-0732">Signal</keyword>
<gene>
    <name evidence="8" type="ORF">M0R45_031933</name>
</gene>
<evidence type="ECO:0000256" key="3">
    <source>
        <dbReference type="ARBA" id="ARBA00022729"/>
    </source>
</evidence>
<evidence type="ECO:0000256" key="1">
    <source>
        <dbReference type="ARBA" id="ARBA00004167"/>
    </source>
</evidence>
<dbReference type="PANTHER" id="PTHR45631:SF202">
    <property type="entry name" value="SENESCENCE-INDUCED RECEPTOR-LIKE SERINE_THREONINE-PROTEIN KINASE"/>
    <property type="match status" value="1"/>
</dbReference>
<protein>
    <recommendedName>
        <fullName evidence="7">Malectin-like domain-containing protein</fullName>
    </recommendedName>
</protein>
<keyword evidence="4" id="KW-1133">Transmembrane helix</keyword>
<dbReference type="Pfam" id="PF12819">
    <property type="entry name" value="Malectin_like"/>
    <property type="match status" value="1"/>
</dbReference>
<evidence type="ECO:0000259" key="7">
    <source>
        <dbReference type="Pfam" id="PF12819"/>
    </source>
</evidence>
<comment type="subcellular location">
    <subcellularLocation>
        <location evidence="1">Membrane</location>
        <topology evidence="1">Single-pass membrane protein</topology>
    </subcellularLocation>
</comment>
<accession>A0AAW1WG45</accession>
<evidence type="ECO:0000256" key="2">
    <source>
        <dbReference type="ARBA" id="ARBA00022692"/>
    </source>
</evidence>
<comment type="caution">
    <text evidence="8">The sequence shown here is derived from an EMBL/GenBank/DDBJ whole genome shotgun (WGS) entry which is preliminary data.</text>
</comment>
<dbReference type="GO" id="GO:0016020">
    <property type="term" value="C:membrane"/>
    <property type="evidence" value="ECO:0007669"/>
    <property type="project" value="UniProtKB-SubCell"/>
</dbReference>
<feature type="domain" description="Malectin-like" evidence="7">
    <location>
        <begin position="33"/>
        <end position="126"/>
    </location>
</feature>
<name>A0AAW1WG45_RUBAR</name>